<dbReference type="PROSITE" id="PS00760">
    <property type="entry name" value="SPASE_I_2"/>
    <property type="match status" value="1"/>
</dbReference>
<dbReference type="GO" id="GO:0006465">
    <property type="term" value="P:signal peptide processing"/>
    <property type="evidence" value="ECO:0007669"/>
    <property type="project" value="InterPro"/>
</dbReference>
<dbReference type="GO" id="GO:0004252">
    <property type="term" value="F:serine-type endopeptidase activity"/>
    <property type="evidence" value="ECO:0007669"/>
    <property type="project" value="InterPro"/>
</dbReference>
<dbReference type="GO" id="GO:0016020">
    <property type="term" value="C:membrane"/>
    <property type="evidence" value="ECO:0007669"/>
    <property type="project" value="InterPro"/>
</dbReference>
<evidence type="ECO:0000256" key="3">
    <source>
        <dbReference type="SAM" id="Phobius"/>
    </source>
</evidence>
<feature type="domain" description="Peptidase S26" evidence="4">
    <location>
        <begin position="16"/>
        <end position="158"/>
    </location>
</feature>
<protein>
    <submittedName>
        <fullName evidence="5">Signal peptidase I</fullName>
    </submittedName>
</protein>
<dbReference type="NCBIfam" id="TIGR02227">
    <property type="entry name" value="sigpep_I_bact"/>
    <property type="match status" value="1"/>
</dbReference>
<dbReference type="PANTHER" id="PTHR43390">
    <property type="entry name" value="SIGNAL PEPTIDASE I"/>
    <property type="match status" value="1"/>
</dbReference>
<evidence type="ECO:0000256" key="1">
    <source>
        <dbReference type="ARBA" id="ARBA00009370"/>
    </source>
</evidence>
<dbReference type="Pfam" id="PF10502">
    <property type="entry name" value="Peptidase_S26"/>
    <property type="match status" value="1"/>
</dbReference>
<organism evidence="5">
    <name type="scientific">mine drainage metagenome</name>
    <dbReference type="NCBI Taxonomy" id="410659"/>
    <lineage>
        <taxon>unclassified sequences</taxon>
        <taxon>metagenomes</taxon>
        <taxon>ecological metagenomes</taxon>
    </lineage>
</organism>
<gene>
    <name evidence="5" type="primary">sip</name>
    <name evidence="5" type="ORF">CARN1_1195</name>
</gene>
<comment type="caution">
    <text evidence="5">The sequence shown here is derived from an EMBL/GenBank/DDBJ whole genome shotgun (WGS) entry which is preliminary data.</text>
</comment>
<name>E6PH59_9ZZZZ</name>
<keyword evidence="3" id="KW-1133">Transmembrane helix</keyword>
<reference evidence="5" key="1">
    <citation type="submission" date="2009-10" db="EMBL/GenBank/DDBJ databases">
        <title>Diversity of trophic interactions inside an arsenic-rich microbial ecosystem.</title>
        <authorList>
            <person name="Bertin P.N."/>
            <person name="Heinrich-Salmeron A."/>
            <person name="Pelletier E."/>
            <person name="Goulhen-Chollet F."/>
            <person name="Arsene-Ploetze F."/>
            <person name="Gallien S."/>
            <person name="Calteau A."/>
            <person name="Vallenet D."/>
            <person name="Casiot C."/>
            <person name="Chane-Woon-Ming B."/>
            <person name="Giloteaux L."/>
            <person name="Barakat M."/>
            <person name="Bonnefoy V."/>
            <person name="Bruneel O."/>
            <person name="Chandler M."/>
            <person name="Cleiss J."/>
            <person name="Duran R."/>
            <person name="Elbaz-Poulichet F."/>
            <person name="Fonknechten N."/>
            <person name="Lauga B."/>
            <person name="Mornico D."/>
            <person name="Ortet P."/>
            <person name="Schaeffer C."/>
            <person name="Siguier P."/>
            <person name="Alexander Thil Smith A."/>
            <person name="Van Dorsselaer A."/>
            <person name="Weissenbach J."/>
            <person name="Medigue C."/>
            <person name="Le Paslier D."/>
        </authorList>
    </citation>
    <scope>NUCLEOTIDE SEQUENCE</scope>
</reference>
<dbReference type="InterPro" id="IPR019533">
    <property type="entry name" value="Peptidase_S26"/>
</dbReference>
<dbReference type="InterPro" id="IPR036286">
    <property type="entry name" value="LexA/Signal_pep-like_sf"/>
</dbReference>
<keyword evidence="2" id="KW-0378">Hydrolase</keyword>
<dbReference type="PRINTS" id="PR00727">
    <property type="entry name" value="LEADERPTASE"/>
</dbReference>
<evidence type="ECO:0000259" key="4">
    <source>
        <dbReference type="Pfam" id="PF10502"/>
    </source>
</evidence>
<dbReference type="Gene3D" id="2.10.109.10">
    <property type="entry name" value="Umud Fragment, subunit A"/>
    <property type="match status" value="1"/>
</dbReference>
<dbReference type="PANTHER" id="PTHR43390:SF1">
    <property type="entry name" value="CHLOROPLAST PROCESSING PEPTIDASE"/>
    <property type="match status" value="1"/>
</dbReference>
<dbReference type="EMBL" id="CABL01000016">
    <property type="protein sequence ID" value="CBH75797.1"/>
    <property type="molecule type" value="Genomic_DNA"/>
</dbReference>
<keyword evidence="3" id="KW-0472">Membrane</keyword>
<comment type="similarity">
    <text evidence="1">Belongs to the peptidase S26 family.</text>
</comment>
<dbReference type="AlphaFoldDB" id="E6PH59"/>
<evidence type="ECO:0000313" key="5">
    <source>
        <dbReference type="EMBL" id="CBH75797.1"/>
    </source>
</evidence>
<sequence length="168" mass="18468">MWERVGRAAIFLGESIVLLAIVLATIFVRIPQVDGASMAPTIPSGAIVITESLSGAFAPPQRGEIVAFSLDLSRQETYIKRVIALPGDRVRIDKGAVFVNGVRIHEPYVHFHDTRSMPTLLVPAGKLFVLGDDRPHSEDSRFFGPVAESHVIGRAWWILLPFARFGPL</sequence>
<dbReference type="InterPro" id="IPR000223">
    <property type="entry name" value="Pept_S26A_signal_pept_1"/>
</dbReference>
<proteinExistence type="inferred from homology"/>
<keyword evidence="3" id="KW-0812">Transmembrane</keyword>
<feature type="transmembrane region" description="Helical" evidence="3">
    <location>
        <begin position="6"/>
        <end position="28"/>
    </location>
</feature>
<dbReference type="SUPFAM" id="SSF51306">
    <property type="entry name" value="LexA/Signal peptidase"/>
    <property type="match status" value="1"/>
</dbReference>
<dbReference type="InterPro" id="IPR019757">
    <property type="entry name" value="Pept_S26A_signal_pept_1_Lys-AS"/>
</dbReference>
<accession>E6PH59</accession>
<evidence type="ECO:0000256" key="2">
    <source>
        <dbReference type="ARBA" id="ARBA00022801"/>
    </source>
</evidence>
<dbReference type="CDD" id="cd06530">
    <property type="entry name" value="S26_SPase_I"/>
    <property type="match status" value="1"/>
</dbReference>